<dbReference type="InterPro" id="IPR045180">
    <property type="entry name" value="La_dom_prot"/>
</dbReference>
<accession>A0A8H6R725</accession>
<evidence type="ECO:0000259" key="4">
    <source>
        <dbReference type="PROSITE" id="PS50961"/>
    </source>
</evidence>
<feature type="compositionally biased region" description="Polar residues" evidence="3">
    <location>
        <begin position="1"/>
        <end position="12"/>
    </location>
</feature>
<dbReference type="Pfam" id="PF05383">
    <property type="entry name" value="La"/>
    <property type="match status" value="1"/>
</dbReference>
<comment type="caution">
    <text evidence="5">The sequence shown here is derived from an EMBL/GenBank/DDBJ whole genome shotgun (WGS) entry which is preliminary data.</text>
</comment>
<proteinExistence type="predicted"/>
<feature type="region of interest" description="Disordered" evidence="3">
    <location>
        <begin position="600"/>
        <end position="625"/>
    </location>
</feature>
<feature type="domain" description="HTH La-type RNA-binding" evidence="4">
    <location>
        <begin position="669"/>
        <end position="760"/>
    </location>
</feature>
<dbReference type="InterPro" id="IPR036390">
    <property type="entry name" value="WH_DNA-bd_sf"/>
</dbReference>
<feature type="region of interest" description="Disordered" evidence="3">
    <location>
        <begin position="920"/>
        <end position="959"/>
    </location>
</feature>
<feature type="compositionally biased region" description="Low complexity" evidence="3">
    <location>
        <begin position="118"/>
        <end position="136"/>
    </location>
</feature>
<dbReference type="Proteomes" id="UP000660729">
    <property type="component" value="Unassembled WGS sequence"/>
</dbReference>
<dbReference type="GO" id="GO:0010494">
    <property type="term" value="C:cytoplasmic stress granule"/>
    <property type="evidence" value="ECO:0007669"/>
    <property type="project" value="TreeGrafter"/>
</dbReference>
<dbReference type="PANTHER" id="PTHR22792">
    <property type="entry name" value="LUPUS LA PROTEIN-RELATED"/>
    <property type="match status" value="1"/>
</dbReference>
<feature type="compositionally biased region" description="Low complexity" evidence="3">
    <location>
        <begin position="606"/>
        <end position="623"/>
    </location>
</feature>
<feature type="compositionally biased region" description="Basic and acidic residues" evidence="3">
    <location>
        <begin position="920"/>
        <end position="930"/>
    </location>
</feature>
<name>A0A8H6R725_9PEZI</name>
<dbReference type="SMART" id="SM00684">
    <property type="entry name" value="DM15"/>
    <property type="match status" value="2"/>
</dbReference>
<feature type="compositionally biased region" description="Polar residues" evidence="3">
    <location>
        <begin position="464"/>
        <end position="474"/>
    </location>
</feature>
<dbReference type="SUPFAM" id="SSF46785">
    <property type="entry name" value="Winged helix' DNA-binding domain"/>
    <property type="match status" value="1"/>
</dbReference>
<sequence length="1126" mass="123599">MAASTQSPSGFSYAQAAKGHSSTATSQTPSSKVTSGTATPATGNFSELGPNGNWADDVEASVGEKLESRKAAHESAKSVSAKDSAVERTKTESKAVNGVSGVSSPEPAVASSTSNTDESSAPNTTTSSETTWETKSQNSEPAWIAERKERQNHDKTENSEERPSRKGGKKGDKEGKEPATPKPEAKVVLTDAPLPTFNPWAKRAEEQKARAVQPSKPSPVASPAPANKENQKPQADARKKANSVTSIAREVEQPSTTETKKPQGKRADVRNNVRQNSKTTTENARTDSTPPVPRAAQREAQSLPNLTAVPPPVKDEISWPTPDKADKAEDKDRKERPADKELESTGDADAAKGKPREKTKWTPYAVTPTIVWETEEMNRPRGSGERGGRGGASTRSRGGLRGGPNGSKGDRAPRKEGSQSETDAGKETASRDRSDVTERESMPPPPKPSRQSAATGSRDESRTRAQSQTKNASISGGEGIAPSQKVAETYRTKSPENLEARDVRIPEPIPRQGSDVETREAAEAARESSKKLSADSKKESRSFEQREWNGAPRGGKRNGRGRGGSREYTNGHQAAQAFVNGHADLAAAFGVPASPSYQSGRGGFGFNQQGRGSWRGSGPRSQSIPIDNSYPQRFATYGPGALLPAVQTYYPGMYDFGGMPMTAMPYPPFIDHTYLMDMVSTQLEYYFSIDNLLKDLFLRKNMDSQGYVFLDIIANFNRIKHLTQDKELLKAVCLKSDNIDIRYGADDGKLRLRKREGWDQFLLPKEQRDVSVQNDDSQELRRPEVPQQQFATPPPPAYRGPMSAGLPDAQHRRSFDPGYAVNGSQFHPFSPLAEQYGELTNGDDHRGRATKSPIRENSVSPGQSFIGASGHGHHEPDVFPDDQMHILTVVVKPSTAKQPHAASRTFSNGSIDTRSIFTEMEKSNDEKPKTNGEPLVNGSSSPSISRHASPSSDRSPDKNNVKGYTLLWIKDKEIPTEQYPENSTHEPYHSLRVRALSQREEAATGTCPYDLDVLYQFWSHFLIRNFNNKVYGEFKFFANNDVQERHNDTGLQNLVQFYAKALLSSSPIREHVVKDYVELVKNEPAILQGAAFKQLRRAYRDGALNVKNRKKLTDLLDQEMKDRLDA</sequence>
<dbReference type="EMBL" id="JABCIY010000344">
    <property type="protein sequence ID" value="KAF7185042.1"/>
    <property type="molecule type" value="Genomic_DNA"/>
</dbReference>
<feature type="compositionally biased region" description="Basic and acidic residues" evidence="3">
    <location>
        <begin position="488"/>
        <end position="505"/>
    </location>
</feature>
<evidence type="ECO:0000313" key="6">
    <source>
        <dbReference type="Proteomes" id="UP000660729"/>
    </source>
</evidence>
<feature type="compositionally biased region" description="Basic and acidic residues" evidence="3">
    <location>
        <begin position="514"/>
        <end position="547"/>
    </location>
</feature>
<reference evidence="5" key="1">
    <citation type="submission" date="2020-04" db="EMBL/GenBank/DDBJ databases">
        <title>Draft genome resource of the tomato pathogen Pseudocercospora fuligena.</title>
        <authorList>
            <person name="Zaccaron A."/>
        </authorList>
    </citation>
    <scope>NUCLEOTIDE SEQUENCE</scope>
    <source>
        <strain evidence="5">PF001</strain>
    </source>
</reference>
<feature type="compositionally biased region" description="Polar residues" evidence="3">
    <location>
        <begin position="20"/>
        <end position="45"/>
    </location>
</feature>
<feature type="compositionally biased region" description="Basic and acidic residues" evidence="3">
    <location>
        <begin position="229"/>
        <end position="239"/>
    </location>
</feature>
<feature type="compositionally biased region" description="Polar residues" evidence="3">
    <location>
        <begin position="272"/>
        <end position="289"/>
    </location>
</feature>
<dbReference type="InterPro" id="IPR006607">
    <property type="entry name" value="DM15"/>
</dbReference>
<dbReference type="InterPro" id="IPR006630">
    <property type="entry name" value="La_HTH"/>
</dbReference>
<dbReference type="AlphaFoldDB" id="A0A8H6R725"/>
<dbReference type="CDD" id="cd07323">
    <property type="entry name" value="LAM"/>
    <property type="match status" value="1"/>
</dbReference>
<feature type="compositionally biased region" description="Basic and acidic residues" evidence="3">
    <location>
        <begin position="145"/>
        <end position="185"/>
    </location>
</feature>
<feature type="region of interest" description="Disordered" evidence="3">
    <location>
        <begin position="835"/>
        <end position="879"/>
    </location>
</feature>
<dbReference type="SMART" id="SM00715">
    <property type="entry name" value="LA"/>
    <property type="match status" value="1"/>
</dbReference>
<dbReference type="PANTHER" id="PTHR22792:SF132">
    <property type="entry name" value="LA-RELATED PROTEIN 1"/>
    <property type="match status" value="1"/>
</dbReference>
<feature type="region of interest" description="Disordered" evidence="3">
    <location>
        <begin position="767"/>
        <end position="809"/>
    </location>
</feature>
<dbReference type="GO" id="GO:0048255">
    <property type="term" value="P:mRNA stabilization"/>
    <property type="evidence" value="ECO:0007669"/>
    <property type="project" value="InterPro"/>
</dbReference>
<feature type="compositionally biased region" description="Basic and acidic residues" evidence="3">
    <location>
        <begin position="313"/>
        <end position="360"/>
    </location>
</feature>
<dbReference type="OrthoDB" id="340227at2759"/>
<gene>
    <name evidence="5" type="ORF">HII31_13665</name>
</gene>
<feature type="compositionally biased region" description="Low complexity" evidence="3">
    <location>
        <begin position="939"/>
        <end position="953"/>
    </location>
</feature>
<evidence type="ECO:0000256" key="2">
    <source>
        <dbReference type="PROSITE-ProRule" id="PRU00332"/>
    </source>
</evidence>
<feature type="region of interest" description="Disordered" evidence="3">
    <location>
        <begin position="1"/>
        <end position="568"/>
    </location>
</feature>
<organism evidence="5 6">
    <name type="scientific">Pseudocercospora fuligena</name>
    <dbReference type="NCBI Taxonomy" id="685502"/>
    <lineage>
        <taxon>Eukaryota</taxon>
        <taxon>Fungi</taxon>
        <taxon>Dikarya</taxon>
        <taxon>Ascomycota</taxon>
        <taxon>Pezizomycotina</taxon>
        <taxon>Dothideomycetes</taxon>
        <taxon>Dothideomycetidae</taxon>
        <taxon>Mycosphaerellales</taxon>
        <taxon>Mycosphaerellaceae</taxon>
        <taxon>Pseudocercospora</taxon>
    </lineage>
</organism>
<feature type="compositionally biased region" description="Basic and acidic residues" evidence="3">
    <location>
        <begin position="258"/>
        <end position="271"/>
    </location>
</feature>
<dbReference type="GO" id="GO:0005829">
    <property type="term" value="C:cytosol"/>
    <property type="evidence" value="ECO:0007669"/>
    <property type="project" value="TreeGrafter"/>
</dbReference>
<dbReference type="GO" id="GO:0000339">
    <property type="term" value="F:RNA cap binding"/>
    <property type="evidence" value="ECO:0007669"/>
    <property type="project" value="InterPro"/>
</dbReference>
<protein>
    <submittedName>
        <fullName evidence="5">Putative HTH La-type RNA-binding protein</fullName>
    </submittedName>
</protein>
<dbReference type="GO" id="GO:0045727">
    <property type="term" value="P:positive regulation of translation"/>
    <property type="evidence" value="ECO:0007669"/>
    <property type="project" value="TreeGrafter"/>
</dbReference>
<keyword evidence="6" id="KW-1185">Reference proteome</keyword>
<dbReference type="PROSITE" id="PS50961">
    <property type="entry name" value="HTH_LA"/>
    <property type="match status" value="1"/>
</dbReference>
<evidence type="ECO:0000256" key="1">
    <source>
        <dbReference type="ARBA" id="ARBA00022884"/>
    </source>
</evidence>
<feature type="compositionally biased region" description="Basic and acidic residues" evidence="3">
    <location>
        <begin position="84"/>
        <end position="93"/>
    </location>
</feature>
<dbReference type="Pfam" id="PF21071">
    <property type="entry name" value="LARP1_HEAT"/>
    <property type="match status" value="1"/>
</dbReference>
<feature type="compositionally biased region" description="Basic and acidic residues" evidence="3">
    <location>
        <begin position="408"/>
        <end position="441"/>
    </location>
</feature>
<dbReference type="InterPro" id="IPR036388">
    <property type="entry name" value="WH-like_DNA-bd_sf"/>
</dbReference>
<evidence type="ECO:0000313" key="5">
    <source>
        <dbReference type="EMBL" id="KAF7185042.1"/>
    </source>
</evidence>
<dbReference type="Gene3D" id="1.10.10.10">
    <property type="entry name" value="Winged helix-like DNA-binding domain superfamily/Winged helix DNA-binding domain"/>
    <property type="match status" value="1"/>
</dbReference>
<feature type="compositionally biased region" description="Basic and acidic residues" evidence="3">
    <location>
        <begin position="62"/>
        <end position="76"/>
    </location>
</feature>
<evidence type="ECO:0000256" key="3">
    <source>
        <dbReference type="SAM" id="MobiDB-lite"/>
    </source>
</evidence>
<feature type="compositionally biased region" description="Basic and acidic residues" evidence="3">
    <location>
        <begin position="376"/>
        <end position="388"/>
    </location>
</feature>
<keyword evidence="1 2" id="KW-0694">RNA-binding</keyword>